<dbReference type="InterPro" id="IPR003593">
    <property type="entry name" value="AAA+_ATPase"/>
</dbReference>
<dbReference type="InterPro" id="IPR003439">
    <property type="entry name" value="ABC_transporter-like_ATP-bd"/>
</dbReference>
<keyword evidence="5" id="KW-0472">Membrane</keyword>
<dbReference type="InterPro" id="IPR027417">
    <property type="entry name" value="P-loop_NTPase"/>
</dbReference>
<dbReference type="SMART" id="SM00382">
    <property type="entry name" value="AAA"/>
    <property type="match status" value="1"/>
</dbReference>
<feature type="transmembrane region" description="Helical" evidence="5">
    <location>
        <begin position="699"/>
        <end position="718"/>
    </location>
</feature>
<accession>A0ABD4SVR9</accession>
<dbReference type="PANTHER" id="PTHR42734:SF17">
    <property type="entry name" value="METAL TRANSPORT SYSTEM ATP-BINDING PROTEIN TM_0124-RELATED"/>
    <property type="match status" value="1"/>
</dbReference>
<evidence type="ECO:0000259" key="6">
    <source>
        <dbReference type="PROSITE" id="PS50893"/>
    </source>
</evidence>
<feature type="transmembrane region" description="Helical" evidence="5">
    <location>
        <begin position="738"/>
        <end position="765"/>
    </location>
</feature>
<comment type="similarity">
    <text evidence="1">Belongs to the ABC transporter superfamily.</text>
</comment>
<feature type="transmembrane region" description="Helical" evidence="5">
    <location>
        <begin position="642"/>
        <end position="667"/>
    </location>
</feature>
<evidence type="ECO:0000313" key="7">
    <source>
        <dbReference type="EMBL" id="MCI8283061.1"/>
    </source>
</evidence>
<dbReference type="RefSeq" id="WP_243215926.1">
    <property type="nucleotide sequence ID" value="NZ_VBRV01000007.1"/>
</dbReference>
<organism evidence="7 8">
    <name type="scientific">Mesomycoplasma hyopneumoniae</name>
    <name type="common">Mycoplasma hyopneumoniae</name>
    <dbReference type="NCBI Taxonomy" id="2099"/>
    <lineage>
        <taxon>Bacteria</taxon>
        <taxon>Bacillati</taxon>
        <taxon>Mycoplasmatota</taxon>
        <taxon>Mycoplasmoidales</taxon>
        <taxon>Metamycoplasmataceae</taxon>
        <taxon>Mesomycoplasma</taxon>
    </lineage>
</organism>
<gene>
    <name evidence="7" type="ORF">FEF30_00435</name>
</gene>
<keyword evidence="3" id="KW-0547">Nucleotide-binding</keyword>
<dbReference type="Pfam" id="PF00005">
    <property type="entry name" value="ABC_tran"/>
    <property type="match status" value="1"/>
</dbReference>
<feature type="domain" description="ABC transporter" evidence="6">
    <location>
        <begin position="2"/>
        <end position="226"/>
    </location>
</feature>
<protein>
    <submittedName>
        <fullName evidence="7">ATP-binding cassette domain-containing protein</fullName>
    </submittedName>
</protein>
<reference evidence="7 8" key="1">
    <citation type="submission" date="2019-05" db="EMBL/GenBank/DDBJ databases">
        <title>Genome sequencing and assembly of Mycoplasma hyopneumoniae strains UFV01 and UFV02.</title>
        <authorList>
            <person name="De Souza L.F."/>
            <person name="Gonzaga N.F."/>
            <person name="Santos M.R."/>
            <person name="Deeney A.S."/>
            <person name="Vidigal P.M.P."/>
            <person name="Moreira M.A.S."/>
            <person name="Fietto J.R.L."/>
            <person name="Bressan G.C."/>
            <person name="Rycroft A.N."/>
            <person name="Silva Junior A."/>
        </authorList>
    </citation>
    <scope>NUCLEOTIDE SEQUENCE [LARGE SCALE GENOMIC DNA]</scope>
    <source>
        <strain evidence="7 8">UFV01</strain>
    </source>
</reference>
<dbReference type="SUPFAM" id="SSF52540">
    <property type="entry name" value="P-loop containing nucleoside triphosphate hydrolases"/>
    <property type="match status" value="1"/>
</dbReference>
<keyword evidence="5" id="KW-1133">Transmembrane helix</keyword>
<dbReference type="GO" id="GO:0005524">
    <property type="term" value="F:ATP binding"/>
    <property type="evidence" value="ECO:0007669"/>
    <property type="project" value="UniProtKB-KW"/>
</dbReference>
<evidence type="ECO:0000256" key="4">
    <source>
        <dbReference type="ARBA" id="ARBA00022840"/>
    </source>
</evidence>
<dbReference type="PROSITE" id="PS00211">
    <property type="entry name" value="ABC_TRANSPORTER_1"/>
    <property type="match status" value="1"/>
</dbReference>
<evidence type="ECO:0000313" key="8">
    <source>
        <dbReference type="Proteomes" id="UP001203104"/>
    </source>
</evidence>
<comment type="caution">
    <text evidence="7">The sequence shown here is derived from an EMBL/GenBank/DDBJ whole genome shotgun (WGS) entry which is preliminary data.</text>
</comment>
<proteinExistence type="inferred from homology"/>
<dbReference type="Proteomes" id="UP001203104">
    <property type="component" value="Unassembled WGS sequence"/>
</dbReference>
<dbReference type="InterPro" id="IPR050153">
    <property type="entry name" value="Metal_Ion_Import_ABC"/>
</dbReference>
<evidence type="ECO:0000256" key="1">
    <source>
        <dbReference type="ARBA" id="ARBA00005417"/>
    </source>
</evidence>
<dbReference type="PANTHER" id="PTHR42734">
    <property type="entry name" value="METAL TRANSPORT SYSTEM ATP-BINDING PROTEIN TM_0124-RELATED"/>
    <property type="match status" value="1"/>
</dbReference>
<dbReference type="PROSITE" id="PS50893">
    <property type="entry name" value="ABC_TRANSPORTER_2"/>
    <property type="match status" value="1"/>
</dbReference>
<name>A0ABD4SVR9_MESHO</name>
<keyword evidence="2" id="KW-0813">Transport</keyword>
<dbReference type="Gene3D" id="3.40.50.300">
    <property type="entry name" value="P-loop containing nucleotide triphosphate hydrolases"/>
    <property type="match status" value="1"/>
</dbReference>
<keyword evidence="4 7" id="KW-0067">ATP-binding</keyword>
<sequence length="775" mass="89392">MIIINNLSKKFETKSIFEKINLEIPTNKLTFVVGESGIGKSTLINLIAGFTKKDEGEIIFFKDGKEEKNPLIDVVFQDFNLIENLSVKNNILIGNSLIQKEFDQNLLEKRANFLNIENEKLNQQVKDLSGGEKQRVGILRAFSRNSDFILLDEPTGNLDEENAVAVFENLKKLSKNKTILVVSHNLELAKKYADQIIHIKKDTIDVETFDKKKKTQENESENFAFVSKIEQKPVFNFLTKYKTGFLLAFADFKTKITTFILLIIVFFVFISGVTLFTSLQISAKNLNLSKVQEYSMDSVIINRPFIGIPFSEEDQQEIVKNNSKIEKLIPDYQNLMRNIGFFYSKKLAIDNLIMPIDQSNFFKKRLYTKEVDGNFIKNENEIIISTDVVRVLKIKNPIGQKINVVYYNLAKIDKKNKELDLNQFSHIEATIVGVNNKLVENFAYSYLHHNLIKSIFEKEYLKNQTLEPFESISWIGKNYKTARVDQVHEIRDGEEKEVSKFYYDNQPEISKLKLLKGNFPKNYDEIAISSNYSFIGKDSLNLIGDFLETNTNLANQNVVLKIVGVFEPEKQLNGAVDGRFGTVVLNHQIQKMQKTLRPNTLRLYFSNDDLYRNIKNFEKNHPYFLINGGAERTLGLLINAKIILQLILFGVLIIFSITFSIFIGFFARNLCWSKRKTVGILKALGAQTKKILFYHWLDLLILSFAVLFLGFIFIVPIIPEIYKGISHQDFAQPSYTQVIFVFSIIWAIMFTILTLIYIITSLWTYRKPVVQLLKN</sequence>
<dbReference type="InterPro" id="IPR017871">
    <property type="entry name" value="ABC_transporter-like_CS"/>
</dbReference>
<evidence type="ECO:0000256" key="2">
    <source>
        <dbReference type="ARBA" id="ARBA00022448"/>
    </source>
</evidence>
<dbReference type="AlphaFoldDB" id="A0ABD4SVR9"/>
<dbReference type="EMBL" id="VBRW01000001">
    <property type="protein sequence ID" value="MCI8283061.1"/>
    <property type="molecule type" value="Genomic_DNA"/>
</dbReference>
<feature type="transmembrane region" description="Helical" evidence="5">
    <location>
        <begin position="259"/>
        <end position="279"/>
    </location>
</feature>
<evidence type="ECO:0000256" key="3">
    <source>
        <dbReference type="ARBA" id="ARBA00022741"/>
    </source>
</evidence>
<keyword evidence="5" id="KW-0812">Transmembrane</keyword>
<evidence type="ECO:0000256" key="5">
    <source>
        <dbReference type="SAM" id="Phobius"/>
    </source>
</evidence>